<sequence>MKRFILWCFGLFLTSFVFGAEVSQRKEVAVMSVYSSYNLPSSAYMYFDDRMIATIASMKRFQVIGYQYRLDGTTAQRFIERIRELKKQAALQNPQYRDEDLGIAVIPASEMERLVNSVFVFIPSINGFDSKSYDIQIPQPKKGGGYEIRIVKEHKATVNVSIKIIDTAGNLLSTYDNRGEAISRNSANEAYQKAVNDAMEGLAYYLRNVEEFKIKTGVLRVDGNFAYLELGKNLGISPGYEFAIEEEVTVMGRFTEKRRTGLIRVSYVSDEYSYGHIIFGSPKPGDQLIEAPKAGRRFGISFGPMPFGVPAKATLSYPSLPDLNNTQLSFSSLNGFAPALMMQLDLESGYSWLWETGFGMGFVDPFMLYLTIGPAYEWYMRNTSLVVGTKFAISIGAKDVMELPNEWGLTIEGKDFSYPVKVSLNWFDFALQPFVSYNIQFNQSVKLRFFGGFHWSFYQMAGLYFREDTGSDQSGESVFVKPHFTDWNGTLSTTGVFGGVEIIFRL</sequence>
<evidence type="ECO:0008006" key="4">
    <source>
        <dbReference type="Google" id="ProtNLM"/>
    </source>
</evidence>
<protein>
    <recommendedName>
        <fullName evidence="4">Curli production assembly/transport component CsgG</fullName>
    </recommendedName>
</protein>
<dbReference type="KEGG" id="taqu:KDW03_01365"/>
<accession>A0AAX3BEK3</accession>
<feature type="signal peptide" evidence="1">
    <location>
        <begin position="1"/>
        <end position="19"/>
    </location>
</feature>
<keyword evidence="3" id="KW-1185">Reference proteome</keyword>
<dbReference type="RefSeq" id="WP_271435606.1">
    <property type="nucleotide sequence ID" value="NZ_CP073355.1"/>
</dbReference>
<evidence type="ECO:0000313" key="3">
    <source>
        <dbReference type="Proteomes" id="UP001056539"/>
    </source>
</evidence>
<evidence type="ECO:0000256" key="1">
    <source>
        <dbReference type="SAM" id="SignalP"/>
    </source>
</evidence>
<reference evidence="2" key="1">
    <citation type="submission" date="2021-04" db="EMBL/GenBank/DDBJ databases">
        <authorList>
            <person name="Postec A."/>
        </authorList>
    </citation>
    <scope>NUCLEOTIDE SEQUENCE</scope>
    <source>
        <strain evidence="2">F1F22</strain>
    </source>
</reference>
<dbReference type="EMBL" id="CP073355">
    <property type="protein sequence ID" value="URA10479.1"/>
    <property type="molecule type" value="Genomic_DNA"/>
</dbReference>
<feature type="chain" id="PRO_5043914992" description="Curli production assembly/transport component CsgG" evidence="1">
    <location>
        <begin position="20"/>
        <end position="506"/>
    </location>
</feature>
<dbReference type="AlphaFoldDB" id="A0AAX3BEK3"/>
<keyword evidence="1" id="KW-0732">Signal</keyword>
<proteinExistence type="predicted"/>
<reference evidence="2" key="2">
    <citation type="submission" date="2022-06" db="EMBL/GenBank/DDBJ databases">
        <title>Thermospira aquatica gen. nov., sp. nov.</title>
        <authorList>
            <person name="Ben Ali Gam Z."/>
            <person name="Labat M."/>
        </authorList>
    </citation>
    <scope>NUCLEOTIDE SEQUENCE</scope>
    <source>
        <strain evidence="2">F1F22</strain>
    </source>
</reference>
<dbReference type="Proteomes" id="UP001056539">
    <property type="component" value="Chromosome"/>
</dbReference>
<name>A0AAX3BEK3_9SPIR</name>
<evidence type="ECO:0000313" key="2">
    <source>
        <dbReference type="EMBL" id="URA10479.1"/>
    </source>
</evidence>
<organism evidence="2 3">
    <name type="scientific">Thermospira aquatica</name>
    <dbReference type="NCBI Taxonomy" id="2828656"/>
    <lineage>
        <taxon>Bacteria</taxon>
        <taxon>Pseudomonadati</taxon>
        <taxon>Spirochaetota</taxon>
        <taxon>Spirochaetia</taxon>
        <taxon>Brevinematales</taxon>
        <taxon>Thermospiraceae</taxon>
        <taxon>Thermospira</taxon>
    </lineage>
</organism>
<gene>
    <name evidence="2" type="ORF">KDW03_01365</name>
</gene>